<dbReference type="Gene3D" id="3.40.50.10930">
    <property type="match status" value="1"/>
</dbReference>
<dbReference type="GO" id="GO:0003677">
    <property type="term" value="F:DNA binding"/>
    <property type="evidence" value="ECO:0007669"/>
    <property type="project" value="UniProtKB-KW"/>
</dbReference>
<dbReference type="InterPro" id="IPR027417">
    <property type="entry name" value="P-loop_NTPase"/>
</dbReference>
<keyword evidence="4" id="KW-0378">Hydrolase</keyword>
<keyword evidence="5" id="KW-0347">Helicase</keyword>
<feature type="domain" description="RecC C-terminal" evidence="10">
    <location>
        <begin position="629"/>
        <end position="753"/>
    </location>
</feature>
<dbReference type="EMBL" id="JACNJH010000036">
    <property type="protein sequence ID" value="MBC8359902.1"/>
    <property type="molecule type" value="Genomic_DNA"/>
</dbReference>
<dbReference type="Pfam" id="PF17946">
    <property type="entry name" value="RecC_C"/>
    <property type="match status" value="1"/>
</dbReference>
<evidence type="ECO:0000256" key="5">
    <source>
        <dbReference type="ARBA" id="ARBA00022806"/>
    </source>
</evidence>
<comment type="caution">
    <text evidence="11">The sequence shown here is derived from an EMBL/GenBank/DDBJ whole genome shotgun (WGS) entry which is preliminary data.</text>
</comment>
<evidence type="ECO:0000256" key="7">
    <source>
        <dbReference type="ARBA" id="ARBA00022840"/>
    </source>
</evidence>
<evidence type="ECO:0000256" key="9">
    <source>
        <dbReference type="ARBA" id="ARBA00023204"/>
    </source>
</evidence>
<dbReference type="InterPro" id="IPR041500">
    <property type="entry name" value="RecC_C"/>
</dbReference>
<dbReference type="Proteomes" id="UP000603434">
    <property type="component" value="Unassembled WGS sequence"/>
</dbReference>
<dbReference type="Pfam" id="PF04257">
    <property type="entry name" value="Exonuc_V_gamma"/>
    <property type="match status" value="1"/>
</dbReference>
<name>A0A8J6THL1_9BACT</name>
<evidence type="ECO:0000256" key="8">
    <source>
        <dbReference type="ARBA" id="ARBA00023125"/>
    </source>
</evidence>
<reference evidence="11 12" key="1">
    <citation type="submission" date="2020-08" db="EMBL/GenBank/DDBJ databases">
        <title>Bridging the membrane lipid divide: bacteria of the FCB group superphylum have the potential to synthesize archaeal ether lipids.</title>
        <authorList>
            <person name="Villanueva L."/>
            <person name="Von Meijenfeldt F.A.B."/>
            <person name="Westbye A.B."/>
            <person name="Yadav S."/>
            <person name="Hopmans E.C."/>
            <person name="Dutilh B.E."/>
            <person name="Sinninghe Damste J.S."/>
        </authorList>
    </citation>
    <scope>NUCLEOTIDE SEQUENCE [LARGE SCALE GENOMIC DNA]</scope>
    <source>
        <strain evidence="11">NIOZ-UU30</strain>
    </source>
</reference>
<proteinExistence type="predicted"/>
<evidence type="ECO:0000256" key="6">
    <source>
        <dbReference type="ARBA" id="ARBA00022839"/>
    </source>
</evidence>
<dbReference type="PANTHER" id="PTHR30591:SF1">
    <property type="entry name" value="RECBCD ENZYME SUBUNIT RECC"/>
    <property type="match status" value="1"/>
</dbReference>
<dbReference type="GO" id="GO:0006310">
    <property type="term" value="P:DNA recombination"/>
    <property type="evidence" value="ECO:0007669"/>
    <property type="project" value="TreeGrafter"/>
</dbReference>
<keyword evidence="8" id="KW-0238">DNA-binding</keyword>
<sequence length="980" mass="112688">FIHFFGLSQISDFHLKLIGRLQAYYTIFIYALNPSKEFWEDIKTLREKRWIQRKNVKTLAIRTEEKEQGELFQTNDNALLAAWGKPGRESVRLLCELTDYDFNACFTAPKPATGILQRIQNDILTLSSKAGETEKPGQDRSLQIVACPGVYREVETVYNSILFNLEQNADLQLTDIAILVPDISTYKPVFDSVFNRNPKCLAYNLVDSYAEIESVYGKAILGILTLATGRFSRNEVFDLIMNPCFASRWKIDQDEVQAWANWTEALNVFHTFDREAKIAKGYPASGIYTWKQGLQRLRLSRILAAPDAIDTAKLGHFQELVPFNDVKTGDVDLVEKFCMVIEALNHAVNTLNVKSATGEQWKQIFFGVCDQLIEIPADFKGEFAVQQTLIQAFDNLKLYDQLQGDASKFRLDVDLIKEFIRANLSSISGGHGDYLTGGVTISALQPMRPIPFRIVYVLGMEEGNFPGRAELSSLDLRLLKRRIGDISLPERNCYLFLEMLLSVQDKLYISYVSRDLQKDRIQQPCSLVNQLRRYVEQEILPKGQRFQITEIPLAGSSKRFLDPEVINTWSDVLINYSTADRLAYYRANRLWEKFNQNAAAEDLKRLKRFDPDLAFEVVKPAGADRQVERITSKQLKKFLEDPVRQKTQRHLGLYDEEETIEDLILREDEPFFSEFPLDYHLKMDPVKRWLDTLFSSQAIDIAKPEPEDIYNLVYDQYRRKSQTPEGAFAEMDKTELRGHVCQIVETLDPVIAQMQSAKKLYRAVFIGEQTDEHIPAGINLDLKRFEPLSLTVQTANHTSETVTCDVEIHGQLPWVWQDSENRWHALILTGSGKKPKEPDKYVFEPVIFYLLCLTGKESCQLIGTSGITLHIVYREKLVEWTYKFDQETAGMYLIDLVSDYLNQSIVAWLPFEIISKLSIKPHKAEDDEIDDLTREDFILELEDAFSDVDDYLTLITKPTIPLDAFDMVKGRLKIFFDTRS</sequence>
<evidence type="ECO:0000313" key="11">
    <source>
        <dbReference type="EMBL" id="MBC8359902.1"/>
    </source>
</evidence>
<feature type="non-terminal residue" evidence="11">
    <location>
        <position position="1"/>
    </location>
</feature>
<keyword evidence="6" id="KW-0269">Exonuclease</keyword>
<keyword evidence="3" id="KW-0227">DNA damage</keyword>
<dbReference type="InterPro" id="IPR011335">
    <property type="entry name" value="Restrct_endonuc-II-like"/>
</dbReference>
<dbReference type="GO" id="GO:0004386">
    <property type="term" value="F:helicase activity"/>
    <property type="evidence" value="ECO:0007669"/>
    <property type="project" value="UniProtKB-KW"/>
</dbReference>
<accession>A0A8J6THL1</accession>
<protein>
    <submittedName>
        <fullName evidence="11">Exodeoxyribonuclease V subunit gamma</fullName>
    </submittedName>
</protein>
<dbReference type="SUPFAM" id="SSF52540">
    <property type="entry name" value="P-loop containing nucleoside triphosphate hydrolases"/>
    <property type="match status" value="2"/>
</dbReference>
<dbReference type="Gene3D" id="3.40.50.300">
    <property type="entry name" value="P-loop containing nucleotide triphosphate hydrolases"/>
    <property type="match status" value="2"/>
</dbReference>
<evidence type="ECO:0000313" key="12">
    <source>
        <dbReference type="Proteomes" id="UP000603434"/>
    </source>
</evidence>
<keyword evidence="2" id="KW-0547">Nucleotide-binding</keyword>
<evidence type="ECO:0000259" key="10">
    <source>
        <dbReference type="Pfam" id="PF17946"/>
    </source>
</evidence>
<dbReference type="GO" id="GO:0005524">
    <property type="term" value="F:ATP binding"/>
    <property type="evidence" value="ECO:0007669"/>
    <property type="project" value="UniProtKB-KW"/>
</dbReference>
<evidence type="ECO:0000256" key="2">
    <source>
        <dbReference type="ARBA" id="ARBA00022741"/>
    </source>
</evidence>
<keyword evidence="7" id="KW-0067">ATP-binding</keyword>
<evidence type="ECO:0000256" key="3">
    <source>
        <dbReference type="ARBA" id="ARBA00022763"/>
    </source>
</evidence>
<dbReference type="AlphaFoldDB" id="A0A8J6THL1"/>
<dbReference type="PANTHER" id="PTHR30591">
    <property type="entry name" value="RECBCD ENZYME SUBUNIT RECC"/>
    <property type="match status" value="1"/>
</dbReference>
<keyword evidence="1" id="KW-0540">Nuclease</keyword>
<dbReference type="SUPFAM" id="SSF52980">
    <property type="entry name" value="Restriction endonuclease-like"/>
    <property type="match status" value="1"/>
</dbReference>
<evidence type="ECO:0000256" key="4">
    <source>
        <dbReference type="ARBA" id="ARBA00022801"/>
    </source>
</evidence>
<organism evidence="11 12">
    <name type="scientific">Candidatus Desulfatibia profunda</name>
    <dbReference type="NCBI Taxonomy" id="2841695"/>
    <lineage>
        <taxon>Bacteria</taxon>
        <taxon>Pseudomonadati</taxon>
        <taxon>Thermodesulfobacteriota</taxon>
        <taxon>Desulfobacteria</taxon>
        <taxon>Desulfobacterales</taxon>
        <taxon>Desulfobacterales incertae sedis</taxon>
        <taxon>Candidatus Desulfatibia</taxon>
    </lineage>
</organism>
<dbReference type="GO" id="GO:0006281">
    <property type="term" value="P:DNA repair"/>
    <property type="evidence" value="ECO:0007669"/>
    <property type="project" value="UniProtKB-KW"/>
</dbReference>
<evidence type="ECO:0000256" key="1">
    <source>
        <dbReference type="ARBA" id="ARBA00022722"/>
    </source>
</evidence>
<gene>
    <name evidence="11" type="ORF">H8E23_00705</name>
</gene>
<keyword evidence="9" id="KW-0234">DNA repair</keyword>
<dbReference type="GO" id="GO:0004527">
    <property type="term" value="F:exonuclease activity"/>
    <property type="evidence" value="ECO:0007669"/>
    <property type="project" value="UniProtKB-KW"/>
</dbReference>